<dbReference type="RefSeq" id="WP_055261176.1">
    <property type="nucleotide sequence ID" value="NZ_CYXV01000002.1"/>
</dbReference>
<dbReference type="Proteomes" id="UP000095495">
    <property type="component" value="Unassembled WGS sequence"/>
</dbReference>
<evidence type="ECO:0000313" key="2">
    <source>
        <dbReference type="Proteomes" id="UP000095495"/>
    </source>
</evidence>
<name>A0A173RE25_9FIRM</name>
<gene>
    <name evidence="1" type="ORF">ERS852420_00481</name>
</gene>
<protein>
    <submittedName>
        <fullName evidence="1">Uncharacterized protein</fullName>
    </submittedName>
</protein>
<proteinExistence type="predicted"/>
<accession>A0A173RE25</accession>
<dbReference type="EMBL" id="CYXV01000002">
    <property type="protein sequence ID" value="CUM75996.1"/>
    <property type="molecule type" value="Genomic_DNA"/>
</dbReference>
<evidence type="ECO:0000313" key="1">
    <source>
        <dbReference type="EMBL" id="CUM75996.1"/>
    </source>
</evidence>
<sequence length="112" mass="12858">MTESEAIKILKKDSCYECSQGTDSPLNCEYVECRVAKATRVAIKALEEVQKYRAIGTPEECRAAMEKQAEKKVLHNEKAKRYFCPTCERKCNYMHSLYCSGCGQKLDWSDEE</sequence>
<organism evidence="1 2">
    <name type="scientific">Roseburia faecis</name>
    <dbReference type="NCBI Taxonomy" id="301302"/>
    <lineage>
        <taxon>Bacteria</taxon>
        <taxon>Bacillati</taxon>
        <taxon>Bacillota</taxon>
        <taxon>Clostridia</taxon>
        <taxon>Lachnospirales</taxon>
        <taxon>Lachnospiraceae</taxon>
        <taxon>Roseburia</taxon>
    </lineage>
</organism>
<dbReference type="AlphaFoldDB" id="A0A173RE25"/>
<reference evidence="1 2" key="1">
    <citation type="submission" date="2015-09" db="EMBL/GenBank/DDBJ databases">
        <authorList>
            <consortium name="Pathogen Informatics"/>
        </authorList>
    </citation>
    <scope>NUCLEOTIDE SEQUENCE [LARGE SCALE GENOMIC DNA]</scope>
    <source>
        <strain evidence="1 2">2789STDY5608863</strain>
    </source>
</reference>